<protein>
    <submittedName>
        <fullName evidence="1">Uncharacterized protein</fullName>
    </submittedName>
</protein>
<evidence type="ECO:0000313" key="1">
    <source>
        <dbReference type="EMBL" id="GJU08331.1"/>
    </source>
</evidence>
<keyword evidence="2" id="KW-1185">Reference proteome</keyword>
<evidence type="ECO:0000313" key="2">
    <source>
        <dbReference type="Proteomes" id="UP001151760"/>
    </source>
</evidence>
<name>A0ABQ5J875_9ASTR</name>
<gene>
    <name evidence="1" type="ORF">Tco_1124761</name>
</gene>
<reference evidence="1" key="1">
    <citation type="journal article" date="2022" name="Int. J. Mol. Sci.">
        <title>Draft Genome of Tanacetum Coccineum: Genomic Comparison of Closely Related Tanacetum-Family Plants.</title>
        <authorList>
            <person name="Yamashiro T."/>
            <person name="Shiraishi A."/>
            <person name="Nakayama K."/>
            <person name="Satake H."/>
        </authorList>
    </citation>
    <scope>NUCLEOTIDE SEQUENCE</scope>
</reference>
<accession>A0ABQ5J875</accession>
<reference evidence="1" key="2">
    <citation type="submission" date="2022-01" db="EMBL/GenBank/DDBJ databases">
        <authorList>
            <person name="Yamashiro T."/>
            <person name="Shiraishi A."/>
            <person name="Satake H."/>
            <person name="Nakayama K."/>
        </authorList>
    </citation>
    <scope>NUCLEOTIDE SEQUENCE</scope>
</reference>
<comment type="caution">
    <text evidence="1">The sequence shown here is derived from an EMBL/GenBank/DDBJ whole genome shotgun (WGS) entry which is preliminary data.</text>
</comment>
<dbReference type="Proteomes" id="UP001151760">
    <property type="component" value="Unassembled WGS sequence"/>
</dbReference>
<dbReference type="EMBL" id="BQNB010021622">
    <property type="protein sequence ID" value="GJU08331.1"/>
    <property type="molecule type" value="Genomic_DNA"/>
</dbReference>
<sequence length="189" mass="21656">MFHSMYPQSYLRESDEIRVIAEDDDTYSPGPLPEVRRDFKGIIGSRTSLTLNFPPCRNSGHSKRIWRPYLCRLLILEWRDLKRAQEASEDIISNLKSQIFMTKDLVRWIKIGRELVSDVEIVKFPTQPATTEKSSEDGGNLEELILTSAADKGDFTGPILAVKEDLGHNLIYLHIWYMVDDDGKISKLA</sequence>
<proteinExistence type="predicted"/>
<organism evidence="1 2">
    <name type="scientific">Tanacetum coccineum</name>
    <dbReference type="NCBI Taxonomy" id="301880"/>
    <lineage>
        <taxon>Eukaryota</taxon>
        <taxon>Viridiplantae</taxon>
        <taxon>Streptophyta</taxon>
        <taxon>Embryophyta</taxon>
        <taxon>Tracheophyta</taxon>
        <taxon>Spermatophyta</taxon>
        <taxon>Magnoliopsida</taxon>
        <taxon>eudicotyledons</taxon>
        <taxon>Gunneridae</taxon>
        <taxon>Pentapetalae</taxon>
        <taxon>asterids</taxon>
        <taxon>campanulids</taxon>
        <taxon>Asterales</taxon>
        <taxon>Asteraceae</taxon>
        <taxon>Asteroideae</taxon>
        <taxon>Anthemideae</taxon>
        <taxon>Anthemidinae</taxon>
        <taxon>Tanacetum</taxon>
    </lineage>
</organism>